<dbReference type="AlphaFoldDB" id="A0A931GTF1"/>
<dbReference type="CDD" id="cd00093">
    <property type="entry name" value="HTH_XRE"/>
    <property type="match status" value="1"/>
</dbReference>
<reference evidence="3" key="1">
    <citation type="submission" date="2020-11" db="EMBL/GenBank/DDBJ databases">
        <title>Sequencing the genomes of 1000 actinobacteria strains.</title>
        <authorList>
            <person name="Klenk H.-P."/>
        </authorList>
    </citation>
    <scope>NUCLEOTIDE SEQUENCE</scope>
    <source>
        <strain evidence="3">DSM 43175</strain>
    </source>
</reference>
<dbReference type="Pfam" id="PF19054">
    <property type="entry name" value="DUF5753"/>
    <property type="match status" value="1"/>
</dbReference>
<dbReference type="PROSITE" id="PS50943">
    <property type="entry name" value="HTH_CROC1"/>
    <property type="match status" value="1"/>
</dbReference>
<evidence type="ECO:0000313" key="3">
    <source>
        <dbReference type="EMBL" id="MBG6091939.1"/>
    </source>
</evidence>
<dbReference type="GO" id="GO:0003677">
    <property type="term" value="F:DNA binding"/>
    <property type="evidence" value="ECO:0007669"/>
    <property type="project" value="InterPro"/>
</dbReference>
<evidence type="ECO:0000259" key="2">
    <source>
        <dbReference type="PROSITE" id="PS50943"/>
    </source>
</evidence>
<protein>
    <submittedName>
        <fullName evidence="3">Transcriptional regulator with XRE-family HTH domain</fullName>
    </submittedName>
</protein>
<dbReference type="Pfam" id="PF13560">
    <property type="entry name" value="HTH_31"/>
    <property type="match status" value="1"/>
</dbReference>
<dbReference type="InterPro" id="IPR001387">
    <property type="entry name" value="Cro/C1-type_HTH"/>
</dbReference>
<dbReference type="SUPFAM" id="SSF47413">
    <property type="entry name" value="lambda repressor-like DNA-binding domains"/>
    <property type="match status" value="1"/>
</dbReference>
<dbReference type="InterPro" id="IPR010982">
    <property type="entry name" value="Lambda_DNA-bd_dom_sf"/>
</dbReference>
<feature type="domain" description="HTH cro/C1-type" evidence="2">
    <location>
        <begin position="21"/>
        <end position="75"/>
    </location>
</feature>
<dbReference type="RefSeq" id="WP_197014195.1">
    <property type="nucleotide sequence ID" value="NZ_BAABES010000002.1"/>
</dbReference>
<keyword evidence="4" id="KW-1185">Reference proteome</keyword>
<dbReference type="Gene3D" id="1.10.260.40">
    <property type="entry name" value="lambda repressor-like DNA-binding domains"/>
    <property type="match status" value="1"/>
</dbReference>
<dbReference type="SMART" id="SM00530">
    <property type="entry name" value="HTH_XRE"/>
    <property type="match status" value="1"/>
</dbReference>
<sequence>MAGGVESGSGADRRRRLAAELRRVRDLAGISGRELAQRIGLSQPTVSRIESGSKLPSVPEVLAWADATGATRETRDLLVALTESVFTEVRAPDTASRGRPLPQDDLRGVERAARRILVHQPSMIPGLLQTAEYARRVLMLAEPPCSPSELPNVLRAHMDRQLVLFDEGRTFRFLLTESALRWRPGSPGLLLAQLDRVASLSTLGNVSIGLIPQGTEAATIPAHGFVLVEHGEGEDGGALVMTETVHADLKVSDPEEIGLYRKRWSGLERMAVFGDEARAFLARIGADVRQSGDGRPADGRRADEPVDDR</sequence>
<feature type="region of interest" description="Disordered" evidence="1">
    <location>
        <begin position="289"/>
        <end position="309"/>
    </location>
</feature>
<dbReference type="InterPro" id="IPR043917">
    <property type="entry name" value="DUF5753"/>
</dbReference>
<evidence type="ECO:0000256" key="1">
    <source>
        <dbReference type="SAM" id="MobiDB-lite"/>
    </source>
</evidence>
<feature type="compositionally biased region" description="Basic and acidic residues" evidence="1">
    <location>
        <begin position="290"/>
        <end position="309"/>
    </location>
</feature>
<dbReference type="Proteomes" id="UP000614047">
    <property type="component" value="Unassembled WGS sequence"/>
</dbReference>
<gene>
    <name evidence="3" type="ORF">IW256_006052</name>
</gene>
<evidence type="ECO:0000313" key="4">
    <source>
        <dbReference type="Proteomes" id="UP000614047"/>
    </source>
</evidence>
<name>A0A931GTF1_9ACTN</name>
<dbReference type="EMBL" id="JADOUA010000001">
    <property type="protein sequence ID" value="MBG6091939.1"/>
    <property type="molecule type" value="Genomic_DNA"/>
</dbReference>
<comment type="caution">
    <text evidence="3">The sequence shown here is derived from an EMBL/GenBank/DDBJ whole genome shotgun (WGS) entry which is preliminary data.</text>
</comment>
<proteinExistence type="predicted"/>
<organism evidence="3 4">
    <name type="scientific">Actinomadura viridis</name>
    <dbReference type="NCBI Taxonomy" id="58110"/>
    <lineage>
        <taxon>Bacteria</taxon>
        <taxon>Bacillati</taxon>
        <taxon>Actinomycetota</taxon>
        <taxon>Actinomycetes</taxon>
        <taxon>Streptosporangiales</taxon>
        <taxon>Thermomonosporaceae</taxon>
        <taxon>Actinomadura</taxon>
    </lineage>
</organism>
<accession>A0A931GTF1</accession>